<sequence>MDPERQPLLCTRQGVRYRCYNRPLTHEEVLLVREEVTWRRTRFFLVLMFWAIMVMLLSIITCILISSPSCKPYDVDLSYVPSVSPVHLNFAPLISTGRALNSLAYTL</sequence>
<reference evidence="1 2" key="1">
    <citation type="journal article" date="2021" name="Front. Genet.">
        <title>Chromosome-Level Genome Assembly Reveals Significant Gene Expansion in the Toll and IMD Signaling Pathways of Dendrolimus kikuchii.</title>
        <authorList>
            <person name="Zhou J."/>
            <person name="Wu P."/>
            <person name="Xiong Z."/>
            <person name="Liu N."/>
            <person name="Zhao N."/>
            <person name="Ji M."/>
            <person name="Qiu Y."/>
            <person name="Yang B."/>
        </authorList>
    </citation>
    <scope>NUCLEOTIDE SEQUENCE [LARGE SCALE GENOMIC DNA]</scope>
    <source>
        <strain evidence="1">Ann1</strain>
    </source>
</reference>
<dbReference type="EMBL" id="CM034405">
    <property type="protein sequence ID" value="KAJ0173485.1"/>
    <property type="molecule type" value="Genomic_DNA"/>
</dbReference>
<name>A0ACC1CPP2_9NEOP</name>
<protein>
    <submittedName>
        <fullName evidence="1">Uncharacterized protein</fullName>
    </submittedName>
</protein>
<evidence type="ECO:0000313" key="1">
    <source>
        <dbReference type="EMBL" id="KAJ0173485.1"/>
    </source>
</evidence>
<comment type="caution">
    <text evidence="1">The sequence shown here is derived from an EMBL/GenBank/DDBJ whole genome shotgun (WGS) entry which is preliminary data.</text>
</comment>
<evidence type="ECO:0000313" key="2">
    <source>
        <dbReference type="Proteomes" id="UP000824533"/>
    </source>
</evidence>
<dbReference type="Proteomes" id="UP000824533">
    <property type="component" value="Linkage Group LG19"/>
</dbReference>
<keyword evidence="2" id="KW-1185">Reference proteome</keyword>
<organism evidence="1 2">
    <name type="scientific">Dendrolimus kikuchii</name>
    <dbReference type="NCBI Taxonomy" id="765133"/>
    <lineage>
        <taxon>Eukaryota</taxon>
        <taxon>Metazoa</taxon>
        <taxon>Ecdysozoa</taxon>
        <taxon>Arthropoda</taxon>
        <taxon>Hexapoda</taxon>
        <taxon>Insecta</taxon>
        <taxon>Pterygota</taxon>
        <taxon>Neoptera</taxon>
        <taxon>Endopterygota</taxon>
        <taxon>Lepidoptera</taxon>
        <taxon>Glossata</taxon>
        <taxon>Ditrysia</taxon>
        <taxon>Bombycoidea</taxon>
        <taxon>Lasiocampidae</taxon>
        <taxon>Dendrolimus</taxon>
    </lineage>
</organism>
<gene>
    <name evidence="1" type="ORF">K1T71_010634</name>
</gene>
<proteinExistence type="predicted"/>
<accession>A0ACC1CPP2</accession>